<dbReference type="GO" id="GO:0006355">
    <property type="term" value="P:regulation of DNA-templated transcription"/>
    <property type="evidence" value="ECO:0007669"/>
    <property type="project" value="InterPro"/>
</dbReference>
<dbReference type="InterPro" id="IPR000792">
    <property type="entry name" value="Tscrpt_reg_LuxR_C"/>
</dbReference>
<evidence type="ECO:0000313" key="3">
    <source>
        <dbReference type="Proteomes" id="UP000245629"/>
    </source>
</evidence>
<dbReference type="InterPro" id="IPR036388">
    <property type="entry name" value="WH-like_DNA-bd_sf"/>
</dbReference>
<dbReference type="InterPro" id="IPR016032">
    <property type="entry name" value="Sig_transdc_resp-reg_C-effctor"/>
</dbReference>
<organism evidence="2 3">
    <name type="scientific">Azospirillum thermophilum</name>
    <dbReference type="NCBI Taxonomy" id="2202148"/>
    <lineage>
        <taxon>Bacteria</taxon>
        <taxon>Pseudomonadati</taxon>
        <taxon>Pseudomonadota</taxon>
        <taxon>Alphaproteobacteria</taxon>
        <taxon>Rhodospirillales</taxon>
        <taxon>Azospirillaceae</taxon>
        <taxon>Azospirillum</taxon>
    </lineage>
</organism>
<dbReference type="AlphaFoldDB" id="A0A2S2CMH4"/>
<dbReference type="Gene3D" id="1.10.10.10">
    <property type="entry name" value="Winged helix-like DNA-binding domain superfamily/Winged helix DNA-binding domain"/>
    <property type="match status" value="1"/>
</dbReference>
<evidence type="ECO:0000259" key="1">
    <source>
        <dbReference type="SMART" id="SM00421"/>
    </source>
</evidence>
<dbReference type="SMART" id="SM00421">
    <property type="entry name" value="HTH_LUXR"/>
    <property type="match status" value="1"/>
</dbReference>
<name>A0A2S2CMH4_9PROT</name>
<keyword evidence="3" id="KW-1185">Reference proteome</keyword>
<sequence>MNNSVNYIQKAAQETHSGLVIFDRFDRSIVFNNKHSSMYEFIDPHSSHTYNDFVLGCVMHRTVNHQSLYDEPEGWINYAREFRRFTSYSQSFSHHSNGRIIQVTYERLRGTDGWWYQMRRDVTDSFLDHVRNGLDVMLPFGWGDTVAQPTQSAFVVRLLDALPYPAALLTPRCQIIDGNQSFVSIMSRGDGFSVLGGRLCIPNAIEEQDALTKRAAGFFRRRTHTPVTLRVSRLDQPAPYFATLSEPPAQHIGWDSPTTGILLLTIVDPDALPAVSPRTVADLLQITGAEAEVALALCSGRTADEIAEDRGVERRTVYNQVSSILSKTGLRNQAAIVRQVTTLCWHFGSRA</sequence>
<accession>A0A2S2CMH4</accession>
<gene>
    <name evidence="2" type="ORF">DEW08_05580</name>
</gene>
<dbReference type="KEGG" id="azz:DEW08_05580"/>
<feature type="domain" description="HTH luxR-type" evidence="1">
    <location>
        <begin position="283"/>
        <end position="340"/>
    </location>
</feature>
<protein>
    <submittedName>
        <fullName evidence="2">LuxR family transcriptional regulator</fullName>
    </submittedName>
</protein>
<dbReference type="Proteomes" id="UP000245629">
    <property type="component" value="Chromosome 1"/>
</dbReference>
<evidence type="ECO:0000313" key="2">
    <source>
        <dbReference type="EMBL" id="AWK85704.1"/>
    </source>
</evidence>
<dbReference type="OrthoDB" id="7304805at2"/>
<dbReference type="SUPFAM" id="SSF46894">
    <property type="entry name" value="C-terminal effector domain of the bipartite response regulators"/>
    <property type="match status" value="1"/>
</dbReference>
<proteinExistence type="predicted"/>
<dbReference type="EMBL" id="CP029352">
    <property type="protein sequence ID" value="AWK85704.1"/>
    <property type="molecule type" value="Genomic_DNA"/>
</dbReference>
<reference evidence="3" key="1">
    <citation type="submission" date="2018-05" db="EMBL/GenBank/DDBJ databases">
        <title>Azospirillum thermophila sp. nov., a novel isolated from hot spring.</title>
        <authorList>
            <person name="Zhao Z."/>
        </authorList>
    </citation>
    <scope>NUCLEOTIDE SEQUENCE [LARGE SCALE GENOMIC DNA]</scope>
    <source>
        <strain evidence="3">CFH 70021</strain>
    </source>
</reference>
<dbReference type="GO" id="GO:0003677">
    <property type="term" value="F:DNA binding"/>
    <property type="evidence" value="ECO:0007669"/>
    <property type="project" value="InterPro"/>
</dbReference>